<feature type="domain" description="CCHC-type" evidence="3">
    <location>
        <begin position="143"/>
        <end position="157"/>
    </location>
</feature>
<dbReference type="GO" id="GO:0003676">
    <property type="term" value="F:nucleic acid binding"/>
    <property type="evidence" value="ECO:0007669"/>
    <property type="project" value="InterPro"/>
</dbReference>
<reference evidence="4" key="2">
    <citation type="submission" date="2022-03" db="EMBL/GenBank/DDBJ databases">
        <title>Draft title - Genomic analysis of global carrot germplasm unveils the trajectory of domestication and the origin of high carotenoid orange carrot.</title>
        <authorList>
            <person name="Iorizzo M."/>
            <person name="Ellison S."/>
            <person name="Senalik D."/>
            <person name="Macko-Podgorni A."/>
            <person name="Grzebelus D."/>
            <person name="Bostan H."/>
            <person name="Rolling W."/>
            <person name="Curaba J."/>
            <person name="Simon P."/>
        </authorList>
    </citation>
    <scope>NUCLEOTIDE SEQUENCE</scope>
    <source>
        <tissue evidence="4">Leaf</tissue>
    </source>
</reference>
<dbReference type="GO" id="GO:0008270">
    <property type="term" value="F:zinc ion binding"/>
    <property type="evidence" value="ECO:0007669"/>
    <property type="project" value="UniProtKB-KW"/>
</dbReference>
<dbReference type="PROSITE" id="PS50158">
    <property type="entry name" value="ZF_CCHC"/>
    <property type="match status" value="1"/>
</dbReference>
<keyword evidence="1" id="KW-0479">Metal-binding</keyword>
<keyword evidence="1" id="KW-0862">Zinc</keyword>
<feature type="region of interest" description="Disordered" evidence="2">
    <location>
        <begin position="1"/>
        <end position="40"/>
    </location>
</feature>
<evidence type="ECO:0000259" key="3">
    <source>
        <dbReference type="PROSITE" id="PS50158"/>
    </source>
</evidence>
<sequence>MGSSSGSSSGSDSTGFTSTLADKLWEGNGGPRGLPSELLPDPEAYGYATSGEENSCRGRRDTYFLKNEADYWWESKKALEESDIITWERFKVLFLENTVIKVCKDLIIHQCQFVEPMVENILEGHYASECANRALELKQGVACFKYGKSGHMVKDCPTPGPMGNFLRISVQFLGNVISNEGIKIDPAKIEAIINWERPKTPTEVRSFMGLAGYYRRFVKDYSKIATPLTKLTRKNEKCVWNDQCEESF</sequence>
<dbReference type="Gene3D" id="3.30.70.270">
    <property type="match status" value="1"/>
</dbReference>
<dbReference type="AlphaFoldDB" id="A0AAF1AVL8"/>
<dbReference type="Proteomes" id="UP000077755">
    <property type="component" value="Chromosome 3"/>
</dbReference>
<dbReference type="SUPFAM" id="SSF57756">
    <property type="entry name" value="Retrovirus zinc finger-like domains"/>
    <property type="match status" value="1"/>
</dbReference>
<gene>
    <name evidence="4" type="ORF">DCAR_0313158</name>
</gene>
<dbReference type="SUPFAM" id="SSF56672">
    <property type="entry name" value="DNA/RNA polymerases"/>
    <property type="match status" value="1"/>
</dbReference>
<evidence type="ECO:0000256" key="2">
    <source>
        <dbReference type="SAM" id="MobiDB-lite"/>
    </source>
</evidence>
<dbReference type="InterPro" id="IPR043502">
    <property type="entry name" value="DNA/RNA_pol_sf"/>
</dbReference>
<reference evidence="4" key="1">
    <citation type="journal article" date="2016" name="Nat. Genet.">
        <title>A high-quality carrot genome assembly provides new insights into carotenoid accumulation and asterid genome evolution.</title>
        <authorList>
            <person name="Iorizzo M."/>
            <person name="Ellison S."/>
            <person name="Senalik D."/>
            <person name="Zeng P."/>
            <person name="Satapoomin P."/>
            <person name="Huang J."/>
            <person name="Bowman M."/>
            <person name="Iovene M."/>
            <person name="Sanseverino W."/>
            <person name="Cavagnaro P."/>
            <person name="Yildiz M."/>
            <person name="Macko-Podgorni A."/>
            <person name="Moranska E."/>
            <person name="Grzebelus E."/>
            <person name="Grzebelus D."/>
            <person name="Ashrafi H."/>
            <person name="Zheng Z."/>
            <person name="Cheng S."/>
            <person name="Spooner D."/>
            <person name="Van Deynze A."/>
            <person name="Simon P."/>
        </authorList>
    </citation>
    <scope>NUCLEOTIDE SEQUENCE</scope>
    <source>
        <tissue evidence="4">Leaf</tissue>
    </source>
</reference>
<dbReference type="InterPro" id="IPR043128">
    <property type="entry name" value="Rev_trsase/Diguanyl_cyclase"/>
</dbReference>
<dbReference type="InterPro" id="IPR001878">
    <property type="entry name" value="Znf_CCHC"/>
</dbReference>
<dbReference type="InterPro" id="IPR036875">
    <property type="entry name" value="Znf_CCHC_sf"/>
</dbReference>
<dbReference type="EMBL" id="CP093345">
    <property type="protein sequence ID" value="WOG93870.1"/>
    <property type="molecule type" value="Genomic_DNA"/>
</dbReference>
<evidence type="ECO:0000313" key="5">
    <source>
        <dbReference type="Proteomes" id="UP000077755"/>
    </source>
</evidence>
<dbReference type="InterPro" id="IPR051320">
    <property type="entry name" value="Viral_Replic_Matur_Polypro"/>
</dbReference>
<dbReference type="FunFam" id="3.30.70.270:FF:000020">
    <property type="entry name" value="Transposon Tf2-6 polyprotein-like Protein"/>
    <property type="match status" value="1"/>
</dbReference>
<accession>A0AAF1AVL8</accession>
<dbReference type="Gene3D" id="4.10.60.10">
    <property type="entry name" value="Zinc finger, CCHC-type"/>
    <property type="match status" value="1"/>
</dbReference>
<evidence type="ECO:0000256" key="1">
    <source>
        <dbReference type="PROSITE-ProRule" id="PRU00047"/>
    </source>
</evidence>
<dbReference type="PANTHER" id="PTHR33064">
    <property type="entry name" value="POL PROTEIN"/>
    <property type="match status" value="1"/>
</dbReference>
<dbReference type="PANTHER" id="PTHR33064:SF37">
    <property type="entry name" value="RIBONUCLEASE H"/>
    <property type="match status" value="1"/>
</dbReference>
<organism evidence="4 5">
    <name type="scientific">Daucus carota subsp. sativus</name>
    <name type="common">Carrot</name>
    <dbReference type="NCBI Taxonomy" id="79200"/>
    <lineage>
        <taxon>Eukaryota</taxon>
        <taxon>Viridiplantae</taxon>
        <taxon>Streptophyta</taxon>
        <taxon>Embryophyta</taxon>
        <taxon>Tracheophyta</taxon>
        <taxon>Spermatophyta</taxon>
        <taxon>Magnoliopsida</taxon>
        <taxon>eudicotyledons</taxon>
        <taxon>Gunneridae</taxon>
        <taxon>Pentapetalae</taxon>
        <taxon>asterids</taxon>
        <taxon>campanulids</taxon>
        <taxon>Apiales</taxon>
        <taxon>Apiaceae</taxon>
        <taxon>Apioideae</taxon>
        <taxon>Scandiceae</taxon>
        <taxon>Daucinae</taxon>
        <taxon>Daucus</taxon>
        <taxon>Daucus sect. Daucus</taxon>
    </lineage>
</organism>
<protein>
    <recommendedName>
        <fullName evidence="3">CCHC-type domain-containing protein</fullName>
    </recommendedName>
</protein>
<evidence type="ECO:0000313" key="4">
    <source>
        <dbReference type="EMBL" id="WOG93870.1"/>
    </source>
</evidence>
<keyword evidence="1" id="KW-0863">Zinc-finger</keyword>
<feature type="compositionally biased region" description="Low complexity" evidence="2">
    <location>
        <begin position="1"/>
        <end position="19"/>
    </location>
</feature>
<proteinExistence type="predicted"/>
<keyword evidence="5" id="KW-1185">Reference proteome</keyword>
<name>A0AAF1AVL8_DAUCS</name>